<dbReference type="Pfam" id="PF00059">
    <property type="entry name" value="Lectin_C"/>
    <property type="match status" value="1"/>
</dbReference>
<accession>A0A3P9NB68</accession>
<dbReference type="PANTHER" id="PTHR45784">
    <property type="entry name" value="C-TYPE LECTIN DOMAIN FAMILY 20 MEMBER A-RELATED"/>
    <property type="match status" value="1"/>
</dbReference>
<dbReference type="Ensembl" id="ENSPRET00000006890.1">
    <property type="protein sequence ID" value="ENSPREP00000006801.1"/>
    <property type="gene ID" value="ENSPREG00000004696.1"/>
</dbReference>
<proteinExistence type="predicted"/>
<evidence type="ECO:0000259" key="2">
    <source>
        <dbReference type="PROSITE" id="PS50041"/>
    </source>
</evidence>
<feature type="chain" id="PRO_5017956004" description="C-type lectin domain-containing protein" evidence="1">
    <location>
        <begin position="19"/>
        <end position="166"/>
    </location>
</feature>
<dbReference type="InterPro" id="IPR016186">
    <property type="entry name" value="C-type_lectin-like/link_sf"/>
</dbReference>
<dbReference type="SMART" id="SM00034">
    <property type="entry name" value="CLECT"/>
    <property type="match status" value="1"/>
</dbReference>
<feature type="domain" description="C-type lectin" evidence="2">
    <location>
        <begin position="41"/>
        <end position="150"/>
    </location>
</feature>
<evidence type="ECO:0000313" key="3">
    <source>
        <dbReference type="Ensembl" id="ENSPREP00000006801.1"/>
    </source>
</evidence>
<feature type="signal peptide" evidence="1">
    <location>
        <begin position="1"/>
        <end position="18"/>
    </location>
</feature>
<reference evidence="3" key="3">
    <citation type="submission" date="2025-09" db="UniProtKB">
        <authorList>
            <consortium name="Ensembl"/>
        </authorList>
    </citation>
    <scope>IDENTIFICATION</scope>
    <source>
        <strain evidence="3">Guanapo</strain>
    </source>
</reference>
<organism evidence="3 4">
    <name type="scientific">Poecilia reticulata</name>
    <name type="common">Guppy</name>
    <name type="synonym">Acanthophacelus reticulatus</name>
    <dbReference type="NCBI Taxonomy" id="8081"/>
    <lineage>
        <taxon>Eukaryota</taxon>
        <taxon>Metazoa</taxon>
        <taxon>Chordata</taxon>
        <taxon>Craniata</taxon>
        <taxon>Vertebrata</taxon>
        <taxon>Euteleostomi</taxon>
        <taxon>Actinopterygii</taxon>
        <taxon>Neopterygii</taxon>
        <taxon>Teleostei</taxon>
        <taxon>Neoteleostei</taxon>
        <taxon>Acanthomorphata</taxon>
        <taxon>Ovalentaria</taxon>
        <taxon>Atherinomorphae</taxon>
        <taxon>Cyprinodontiformes</taxon>
        <taxon>Poeciliidae</taxon>
        <taxon>Poeciliinae</taxon>
        <taxon>Poecilia</taxon>
    </lineage>
</organism>
<dbReference type="OMA" id="NDERNCC"/>
<dbReference type="AlphaFoldDB" id="A0A3P9NB68"/>
<evidence type="ECO:0000256" key="1">
    <source>
        <dbReference type="SAM" id="SignalP"/>
    </source>
</evidence>
<dbReference type="GeneTree" id="ENSGT01100000263473"/>
<dbReference type="PANTHER" id="PTHR45784:SF3">
    <property type="entry name" value="C-TYPE LECTIN DOMAIN FAMILY 4 MEMBER K-LIKE-RELATED"/>
    <property type="match status" value="1"/>
</dbReference>
<dbReference type="PROSITE" id="PS50041">
    <property type="entry name" value="C_TYPE_LECTIN_2"/>
    <property type="match status" value="1"/>
</dbReference>
<evidence type="ECO:0000313" key="4">
    <source>
        <dbReference type="Proteomes" id="UP000242638"/>
    </source>
</evidence>
<protein>
    <recommendedName>
        <fullName evidence="2">C-type lectin domain-containing protein</fullName>
    </recommendedName>
</protein>
<dbReference type="Proteomes" id="UP000242638">
    <property type="component" value="Unassembled WGS sequence"/>
</dbReference>
<keyword evidence="1" id="KW-0732">Signal</keyword>
<dbReference type="SUPFAM" id="SSF56436">
    <property type="entry name" value="C-type lectin-like"/>
    <property type="match status" value="1"/>
</dbReference>
<reference evidence="3" key="2">
    <citation type="submission" date="2025-08" db="UniProtKB">
        <authorList>
            <consortium name="Ensembl"/>
        </authorList>
    </citation>
    <scope>IDENTIFICATION</scope>
    <source>
        <strain evidence="3">Guanapo</strain>
    </source>
</reference>
<name>A0A3P9NB68_POERE</name>
<dbReference type="Gene3D" id="3.10.100.10">
    <property type="entry name" value="Mannose-Binding Protein A, subunit A"/>
    <property type="match status" value="1"/>
</dbReference>
<sequence length="166" mass="18636">TSSLYFLFSAALCAAASSRCSQWFHAACNIFLQSNFCLLSAQSASFVAVNSLMTWSQAQSHCRTNYKDLASVRTSAENSNLLAAKPSGESYWLGLYRDTWKWSNGDGRTFSYWTSGQPDGATEHCTTAYFNDAGRWRDWLCSYAKPFICHYGAPFITFAQQRSRTC</sequence>
<reference evidence="4" key="1">
    <citation type="submission" date="2013-11" db="EMBL/GenBank/DDBJ databases">
        <title>The genomic landscape of the Guanapo guppy.</title>
        <authorList>
            <person name="Kuenstner A."/>
            <person name="Dreyer C."/>
        </authorList>
    </citation>
    <scope>NUCLEOTIDE SEQUENCE</scope>
    <source>
        <strain evidence="4">Guanapo</strain>
    </source>
</reference>
<dbReference type="InterPro" id="IPR016187">
    <property type="entry name" value="CTDL_fold"/>
</dbReference>
<keyword evidence="4" id="KW-1185">Reference proteome</keyword>
<dbReference type="InterPro" id="IPR001304">
    <property type="entry name" value="C-type_lectin-like"/>
</dbReference>